<dbReference type="InterPro" id="IPR051791">
    <property type="entry name" value="Pra-immunoreactive"/>
</dbReference>
<evidence type="ECO:0000313" key="8">
    <source>
        <dbReference type="EMBL" id="MDQ0316063.1"/>
    </source>
</evidence>
<dbReference type="Pfam" id="PF06271">
    <property type="entry name" value="RDD"/>
    <property type="match status" value="1"/>
</dbReference>
<evidence type="ECO:0000256" key="4">
    <source>
        <dbReference type="ARBA" id="ARBA00022989"/>
    </source>
</evidence>
<evidence type="ECO:0000256" key="1">
    <source>
        <dbReference type="ARBA" id="ARBA00004651"/>
    </source>
</evidence>
<evidence type="ECO:0000256" key="2">
    <source>
        <dbReference type="ARBA" id="ARBA00022475"/>
    </source>
</evidence>
<keyword evidence="4 6" id="KW-1133">Transmembrane helix</keyword>
<feature type="transmembrane region" description="Helical" evidence="6">
    <location>
        <begin position="43"/>
        <end position="67"/>
    </location>
</feature>
<feature type="transmembrane region" description="Helical" evidence="6">
    <location>
        <begin position="73"/>
        <end position="96"/>
    </location>
</feature>
<keyword evidence="3 6" id="KW-0812">Transmembrane</keyword>
<protein>
    <submittedName>
        <fullName evidence="8">RDD family membrane protein YckC</fullName>
    </submittedName>
</protein>
<keyword evidence="5 6" id="KW-0472">Membrane</keyword>
<dbReference type="EMBL" id="JAUSUL010000002">
    <property type="protein sequence ID" value="MDQ0316063.1"/>
    <property type="molecule type" value="Genomic_DNA"/>
</dbReference>
<evidence type="ECO:0000256" key="5">
    <source>
        <dbReference type="ARBA" id="ARBA00023136"/>
    </source>
</evidence>
<organism evidence="8 9">
    <name type="scientific">Amorphus orientalis</name>
    <dbReference type="NCBI Taxonomy" id="649198"/>
    <lineage>
        <taxon>Bacteria</taxon>
        <taxon>Pseudomonadati</taxon>
        <taxon>Pseudomonadota</taxon>
        <taxon>Alphaproteobacteria</taxon>
        <taxon>Hyphomicrobiales</taxon>
        <taxon>Amorphaceae</taxon>
        <taxon>Amorphus</taxon>
    </lineage>
</organism>
<evidence type="ECO:0000256" key="6">
    <source>
        <dbReference type="SAM" id="Phobius"/>
    </source>
</evidence>
<keyword evidence="9" id="KW-1185">Reference proteome</keyword>
<keyword evidence="2" id="KW-1003">Cell membrane</keyword>
<evidence type="ECO:0000313" key="9">
    <source>
        <dbReference type="Proteomes" id="UP001229244"/>
    </source>
</evidence>
<proteinExistence type="predicted"/>
<dbReference type="Proteomes" id="UP001229244">
    <property type="component" value="Unassembled WGS sequence"/>
</dbReference>
<comment type="subcellular location">
    <subcellularLocation>
        <location evidence="1">Cell membrane</location>
        <topology evidence="1">Multi-pass membrane protein</topology>
    </subcellularLocation>
</comment>
<name>A0AAE4ATA0_9HYPH</name>
<evidence type="ECO:0000259" key="7">
    <source>
        <dbReference type="Pfam" id="PF06271"/>
    </source>
</evidence>
<accession>A0AAE4ATA0</accession>
<sequence length="184" mass="20260">MAIFLEDFAMSAAMDYEAGHPLFDPFAHPELYQGMRFRRSMAFLMDCVLITVLMFAASIAILFLGVLTLGLAWVLFAILWPAVALLYIAFTLGGSNSATPGMRAMGIELRLWHGGKVYPLLAMIHGVLYYLSVSFLTPLVLLVAFFSDRKRLLHDMLLGTVMVDSSALRQLDSVVAGHDEPATA</sequence>
<dbReference type="InterPro" id="IPR010432">
    <property type="entry name" value="RDD"/>
</dbReference>
<feature type="domain" description="RDD" evidence="7">
    <location>
        <begin position="37"/>
        <end position="158"/>
    </location>
</feature>
<comment type="caution">
    <text evidence="8">The sequence shown here is derived from an EMBL/GenBank/DDBJ whole genome shotgun (WGS) entry which is preliminary data.</text>
</comment>
<dbReference type="RefSeq" id="WP_306885889.1">
    <property type="nucleotide sequence ID" value="NZ_JAUSUL010000002.1"/>
</dbReference>
<gene>
    <name evidence="8" type="ORF">J2S73_002520</name>
</gene>
<dbReference type="GO" id="GO:0005886">
    <property type="term" value="C:plasma membrane"/>
    <property type="evidence" value="ECO:0007669"/>
    <property type="project" value="UniProtKB-SubCell"/>
</dbReference>
<dbReference type="PANTHER" id="PTHR36115">
    <property type="entry name" value="PROLINE-RICH ANTIGEN HOMOLOG-RELATED"/>
    <property type="match status" value="1"/>
</dbReference>
<feature type="transmembrane region" description="Helical" evidence="6">
    <location>
        <begin position="117"/>
        <end position="146"/>
    </location>
</feature>
<reference evidence="8" key="1">
    <citation type="submission" date="2023-07" db="EMBL/GenBank/DDBJ databases">
        <title>Genomic Encyclopedia of Type Strains, Phase IV (KMG-IV): sequencing the most valuable type-strain genomes for metagenomic binning, comparative biology and taxonomic classification.</title>
        <authorList>
            <person name="Goeker M."/>
        </authorList>
    </citation>
    <scope>NUCLEOTIDE SEQUENCE</scope>
    <source>
        <strain evidence="8">DSM 21202</strain>
    </source>
</reference>
<evidence type="ECO:0000256" key="3">
    <source>
        <dbReference type="ARBA" id="ARBA00022692"/>
    </source>
</evidence>
<dbReference type="AlphaFoldDB" id="A0AAE4ATA0"/>